<protein>
    <submittedName>
        <fullName evidence="1">Uncharacterized protein</fullName>
    </submittedName>
</protein>
<gene>
    <name evidence="1" type="ORF">CLODIP_2_CD00983</name>
</gene>
<accession>A0A8S1E3H6</accession>
<name>A0A8S1E3H6_9INSE</name>
<organism evidence="1 2">
    <name type="scientific">Cloeon dipterum</name>
    <dbReference type="NCBI Taxonomy" id="197152"/>
    <lineage>
        <taxon>Eukaryota</taxon>
        <taxon>Metazoa</taxon>
        <taxon>Ecdysozoa</taxon>
        <taxon>Arthropoda</taxon>
        <taxon>Hexapoda</taxon>
        <taxon>Insecta</taxon>
        <taxon>Pterygota</taxon>
        <taxon>Palaeoptera</taxon>
        <taxon>Ephemeroptera</taxon>
        <taxon>Pisciforma</taxon>
        <taxon>Baetidae</taxon>
        <taxon>Cloeon</taxon>
    </lineage>
</organism>
<dbReference type="AlphaFoldDB" id="A0A8S1E3H6"/>
<evidence type="ECO:0000313" key="1">
    <source>
        <dbReference type="EMBL" id="CAB3386995.1"/>
    </source>
</evidence>
<reference evidence="1 2" key="1">
    <citation type="submission" date="2020-04" db="EMBL/GenBank/DDBJ databases">
        <authorList>
            <person name="Alioto T."/>
            <person name="Alioto T."/>
            <person name="Gomez Garrido J."/>
        </authorList>
    </citation>
    <scope>NUCLEOTIDE SEQUENCE [LARGE SCALE GENOMIC DNA]</scope>
</reference>
<dbReference type="EMBL" id="CADEPI010000527">
    <property type="protein sequence ID" value="CAB3386995.1"/>
    <property type="molecule type" value="Genomic_DNA"/>
</dbReference>
<comment type="caution">
    <text evidence="1">The sequence shown here is derived from an EMBL/GenBank/DDBJ whole genome shotgun (WGS) entry which is preliminary data.</text>
</comment>
<evidence type="ECO:0000313" key="2">
    <source>
        <dbReference type="Proteomes" id="UP000494165"/>
    </source>
</evidence>
<keyword evidence="2" id="KW-1185">Reference proteome</keyword>
<proteinExistence type="predicted"/>
<sequence length="162" mass="18591">MPTWLNYHTLNLPSGRSDVAYCGRTKNNQVIYVARTCRKGYCVPGYAVEGIGFFVSNERQPFQTDDFQVLVDANIRWVEYTENHELCVVAFDSISESNRFKIGSFDIEGERYCGMVDNENTCYINFGGEVQFKRAPEFKILIDLRTETEVPDTDDETALLLK</sequence>
<dbReference type="Proteomes" id="UP000494165">
    <property type="component" value="Unassembled WGS sequence"/>
</dbReference>